<dbReference type="InterPro" id="IPR014756">
    <property type="entry name" value="Ig_E-set"/>
</dbReference>
<evidence type="ECO:0000313" key="3">
    <source>
        <dbReference type="Proteomes" id="UP000001554"/>
    </source>
</evidence>
<dbReference type="PANTHER" id="PTHR16165:SF5">
    <property type="entry name" value="NXPE FAMILY MEMBER 3"/>
    <property type="match status" value="1"/>
</dbReference>
<name>A0A9J7KL59_BRAFL</name>
<feature type="domain" description="NXPE C-terminal" evidence="2">
    <location>
        <begin position="316"/>
        <end position="359"/>
    </location>
</feature>
<evidence type="ECO:0000256" key="1">
    <source>
        <dbReference type="ARBA" id="ARBA00005431"/>
    </source>
</evidence>
<gene>
    <name evidence="4 5 6" type="primary">LOC118408642</name>
</gene>
<dbReference type="RefSeq" id="XP_035665393.1">
    <property type="nucleotide sequence ID" value="XM_035809500.1"/>
</dbReference>
<dbReference type="AlphaFoldDB" id="A0A9J7KL59"/>
<proteinExistence type="inferred from homology"/>
<dbReference type="RefSeq" id="XP_035665392.1">
    <property type="nucleotide sequence ID" value="XM_035809499.1"/>
</dbReference>
<accession>A0A9J7KL59</accession>
<dbReference type="RefSeq" id="XP_035665394.1">
    <property type="nucleotide sequence ID" value="XM_035809501.1"/>
</dbReference>
<feature type="domain" description="NXPE C-terminal" evidence="2">
    <location>
        <begin position="360"/>
        <end position="516"/>
    </location>
</feature>
<dbReference type="Pfam" id="PF06312">
    <property type="entry name" value="Neurexophilin"/>
    <property type="match status" value="1"/>
</dbReference>
<dbReference type="OrthoDB" id="5950832at2759"/>
<protein>
    <submittedName>
        <fullName evidence="4 5">NXPE family member 3-like</fullName>
    </submittedName>
</protein>
<dbReference type="InterPro" id="IPR026845">
    <property type="entry name" value="NXPH/NXPE"/>
</dbReference>
<evidence type="ECO:0000313" key="4">
    <source>
        <dbReference type="RefSeq" id="XP_035665392.1"/>
    </source>
</evidence>
<dbReference type="InterPro" id="IPR057106">
    <property type="entry name" value="NXPE4_C"/>
</dbReference>
<organism evidence="3 5">
    <name type="scientific">Branchiostoma floridae</name>
    <name type="common">Florida lancelet</name>
    <name type="synonym">Amphioxus</name>
    <dbReference type="NCBI Taxonomy" id="7739"/>
    <lineage>
        <taxon>Eukaryota</taxon>
        <taxon>Metazoa</taxon>
        <taxon>Chordata</taxon>
        <taxon>Cephalochordata</taxon>
        <taxon>Leptocardii</taxon>
        <taxon>Amphioxiformes</taxon>
        <taxon>Branchiostomatidae</taxon>
        <taxon>Branchiostoma</taxon>
    </lineage>
</organism>
<keyword evidence="3" id="KW-1185">Reference proteome</keyword>
<evidence type="ECO:0000259" key="2">
    <source>
        <dbReference type="Pfam" id="PF24536"/>
    </source>
</evidence>
<dbReference type="Pfam" id="PF24536">
    <property type="entry name" value="NXPE4_C"/>
    <property type="match status" value="2"/>
</dbReference>
<reference evidence="4 5" key="1">
    <citation type="submission" date="2025-04" db="UniProtKB">
        <authorList>
            <consortium name="RefSeq"/>
        </authorList>
    </citation>
    <scope>IDENTIFICATION</scope>
    <source>
        <strain evidence="4 5">S238N-H82</strain>
        <tissue evidence="4 5">Testes</tissue>
    </source>
</reference>
<dbReference type="GeneID" id="118408642"/>
<dbReference type="OMA" id="MPHHLEP"/>
<dbReference type="KEGG" id="bfo:118408642"/>
<dbReference type="SUPFAM" id="SSF81296">
    <property type="entry name" value="E set domains"/>
    <property type="match status" value="1"/>
</dbReference>
<dbReference type="InterPro" id="IPR013783">
    <property type="entry name" value="Ig-like_fold"/>
</dbReference>
<dbReference type="PANTHER" id="PTHR16165">
    <property type="entry name" value="NXPE FAMILY MEMBER"/>
    <property type="match status" value="1"/>
</dbReference>
<evidence type="ECO:0000313" key="5">
    <source>
        <dbReference type="RefSeq" id="XP_035665393.1"/>
    </source>
</evidence>
<sequence>MRTSKGLRFAILLCLPALALITFIVMGGIDNKKSPVIFLRNRAVSKAQTKEVKTPPKKSQKTTTVDMRMSRVTTAANMSVSVFNRSHVYQVADTLLLKIVARDANGRPKSYGQDFMVAKVYTESPIKACTGGRITDYGNGTYIARFLLSWPGNLAVSVKLIHSSEAVQVLRSARDLFSDRRITYCRFLDKKSNISEWTRCTFDPNSKMNPTKICDFSQRKQNVTWVCQKPKDIHCDFMVACKNNREVGVELLKKMITDEDALLFNSSRVNQEIPNDLRITVERSHNPDPLKGRHLPPCGPRLPETTSEGYWYNNSWNSLRCHSHQSLSSLSIYKCLQNKTFLILGDSTARQYYTYLKQFDDSIKIDFIFHNFPRTHDSNYIKSLSYAADMIDRVVGGPNVVVILSIWAHYTALPLETFRSRVYGIRHAIERLHKKYPDTKVIWRTGNLREHKILVHFLHNSNWFAYQLVLEAKRILSGLNIFIMDVWEMSICTNYLVHPEPNVIKNHIDLIFSYICPGFIKDLSRLK</sequence>
<evidence type="ECO:0000313" key="6">
    <source>
        <dbReference type="RefSeq" id="XP_035665394.1"/>
    </source>
</evidence>
<dbReference type="Gene3D" id="2.60.40.10">
    <property type="entry name" value="Immunoglobulins"/>
    <property type="match status" value="1"/>
</dbReference>
<comment type="similarity">
    <text evidence="1">Belongs to the NXPE family.</text>
</comment>
<dbReference type="Proteomes" id="UP000001554">
    <property type="component" value="Unplaced"/>
</dbReference>